<dbReference type="AlphaFoldDB" id="I4M1G7"/>
<dbReference type="EMBL" id="ADES01000009">
    <property type="protein sequence ID" value="EIK83057.1"/>
    <property type="molecule type" value="Genomic_DNA"/>
</dbReference>
<proteinExistence type="predicted"/>
<gene>
    <name evidence="1" type="ORF">CGSMWGv1500E_02666</name>
</gene>
<comment type="caution">
    <text evidence="1">The sequence shown here is derived from an EMBL/GenBank/DDBJ whole genome shotgun (WGS) entry which is preliminary data.</text>
</comment>
<sequence>MRERHDKFRAGILFAGITPAYAGKTLKDPNKMTISITETVKSHLLFRFNLSQSVVQQYFIFMK</sequence>
<accession>I4M1G7</accession>
<dbReference type="Proteomes" id="UP000032875">
    <property type="component" value="Unassembled WGS sequence"/>
</dbReference>
<reference evidence="1 2" key="1">
    <citation type="journal article" date="2012" name="J. Bacteriol.">
        <title>Comparative Genomic Analyses of 17 Clinical Isolates of Gardnerella vaginalis Provide Evidence of Multiple Genetically Isolated Clades Consistent with Subspeciation into Genovars.</title>
        <authorList>
            <person name="Ahmed A."/>
            <person name="Earl J."/>
            <person name="Retchless A."/>
            <person name="Hillier S."/>
            <person name="Rabe L."/>
            <person name="Cherpes T."/>
            <person name="Powell E."/>
            <person name="Janto B."/>
            <person name="Eutsey R."/>
            <person name="Hiller N.L."/>
            <person name="Boissy R."/>
            <person name="Dahlgreen M."/>
            <person name="Hall B."/>
            <person name="Costerton J."/>
            <person name="Post J.C."/>
            <person name="Hu F."/>
            <person name="Ehrlich G."/>
        </authorList>
    </citation>
    <scope>NUCLEOTIDE SEQUENCE [LARGE SCALE GENOMIC DNA]</scope>
    <source>
        <strain evidence="1 2">1500E</strain>
    </source>
</reference>
<evidence type="ECO:0000313" key="2">
    <source>
        <dbReference type="Proteomes" id="UP000032875"/>
    </source>
</evidence>
<name>I4M1G7_GARVA</name>
<organism evidence="1 2">
    <name type="scientific">Gardnerella vaginalis 1500E</name>
    <dbReference type="NCBI Taxonomy" id="698957"/>
    <lineage>
        <taxon>Bacteria</taxon>
        <taxon>Bacillati</taxon>
        <taxon>Actinomycetota</taxon>
        <taxon>Actinomycetes</taxon>
        <taxon>Bifidobacteriales</taxon>
        <taxon>Bifidobacteriaceae</taxon>
        <taxon>Gardnerella</taxon>
    </lineage>
</organism>
<protein>
    <submittedName>
        <fullName evidence="1">Uncharacterized protein</fullName>
    </submittedName>
</protein>
<evidence type="ECO:0000313" key="1">
    <source>
        <dbReference type="EMBL" id="EIK83057.1"/>
    </source>
</evidence>